<dbReference type="HOGENOM" id="CLU_050900_0_0_1"/>
<name>A0A0C3GJH7_PILCF</name>
<dbReference type="InterPro" id="IPR046700">
    <property type="entry name" value="DUF6570"/>
</dbReference>
<dbReference type="InParanoid" id="A0A0C3GJH7"/>
<reference evidence="2 3" key="1">
    <citation type="submission" date="2014-04" db="EMBL/GenBank/DDBJ databases">
        <authorList>
            <consortium name="DOE Joint Genome Institute"/>
            <person name="Kuo A."/>
            <person name="Tarkka M."/>
            <person name="Buscot F."/>
            <person name="Kohler A."/>
            <person name="Nagy L.G."/>
            <person name="Floudas D."/>
            <person name="Copeland A."/>
            <person name="Barry K.W."/>
            <person name="Cichocki N."/>
            <person name="Veneault-Fourrey C."/>
            <person name="LaButti K."/>
            <person name="Lindquist E.A."/>
            <person name="Lipzen A."/>
            <person name="Lundell T."/>
            <person name="Morin E."/>
            <person name="Murat C."/>
            <person name="Sun H."/>
            <person name="Tunlid A."/>
            <person name="Henrissat B."/>
            <person name="Grigoriev I.V."/>
            <person name="Hibbett D.S."/>
            <person name="Martin F."/>
            <person name="Nordberg H.P."/>
            <person name="Cantor M.N."/>
            <person name="Hua S.X."/>
        </authorList>
    </citation>
    <scope>NUCLEOTIDE SEQUENCE [LARGE SCALE GENOMIC DNA]</scope>
    <source>
        <strain evidence="2 3">F 1598</strain>
    </source>
</reference>
<evidence type="ECO:0000313" key="2">
    <source>
        <dbReference type="EMBL" id="KIM91794.1"/>
    </source>
</evidence>
<reference evidence="3" key="2">
    <citation type="submission" date="2015-01" db="EMBL/GenBank/DDBJ databases">
        <title>Evolutionary Origins and Diversification of the Mycorrhizal Mutualists.</title>
        <authorList>
            <consortium name="DOE Joint Genome Institute"/>
            <consortium name="Mycorrhizal Genomics Consortium"/>
            <person name="Kohler A."/>
            <person name="Kuo A."/>
            <person name="Nagy L.G."/>
            <person name="Floudas D."/>
            <person name="Copeland A."/>
            <person name="Barry K.W."/>
            <person name="Cichocki N."/>
            <person name="Veneault-Fourrey C."/>
            <person name="LaButti K."/>
            <person name="Lindquist E.A."/>
            <person name="Lipzen A."/>
            <person name="Lundell T."/>
            <person name="Morin E."/>
            <person name="Murat C."/>
            <person name="Riley R."/>
            <person name="Ohm R."/>
            <person name="Sun H."/>
            <person name="Tunlid A."/>
            <person name="Henrissat B."/>
            <person name="Grigoriev I.V."/>
            <person name="Hibbett D.S."/>
            <person name="Martin F."/>
        </authorList>
    </citation>
    <scope>NUCLEOTIDE SEQUENCE [LARGE SCALE GENOMIC DNA]</scope>
    <source>
        <strain evidence="3">F 1598</strain>
    </source>
</reference>
<protein>
    <recommendedName>
        <fullName evidence="1">DUF6570 domain-containing protein</fullName>
    </recommendedName>
</protein>
<organism evidence="2 3">
    <name type="scientific">Piloderma croceum (strain F 1598)</name>
    <dbReference type="NCBI Taxonomy" id="765440"/>
    <lineage>
        <taxon>Eukaryota</taxon>
        <taxon>Fungi</taxon>
        <taxon>Dikarya</taxon>
        <taxon>Basidiomycota</taxon>
        <taxon>Agaricomycotina</taxon>
        <taxon>Agaricomycetes</taxon>
        <taxon>Agaricomycetidae</taxon>
        <taxon>Atheliales</taxon>
        <taxon>Atheliaceae</taxon>
        <taxon>Piloderma</taxon>
    </lineage>
</organism>
<dbReference type="EMBL" id="KN832971">
    <property type="protein sequence ID" value="KIM91794.1"/>
    <property type="molecule type" value="Genomic_DNA"/>
</dbReference>
<gene>
    <name evidence="2" type="ORF">PILCRDRAFT_58064</name>
</gene>
<dbReference type="Pfam" id="PF20209">
    <property type="entry name" value="DUF6570"/>
    <property type="match status" value="1"/>
</dbReference>
<dbReference type="OrthoDB" id="2869144at2759"/>
<dbReference type="STRING" id="765440.A0A0C3GJH7"/>
<proteinExistence type="predicted"/>
<feature type="domain" description="DUF6570" evidence="1">
    <location>
        <begin position="1"/>
        <end position="120"/>
    </location>
</feature>
<evidence type="ECO:0000313" key="3">
    <source>
        <dbReference type="Proteomes" id="UP000054166"/>
    </source>
</evidence>
<sequence length="275" mass="31384">MYPGDGASHLPELTQMEEMLISPVHALVQLWQIRGGQTKYTGHTCNFPRENAIFHAKVPLLPEECDIIIMWRTGVQVGNDEAIYQDFRVCRNAIQQWLEYLVQNHPTFRSCQVAVDYNRLNQLPVDGLVHDRLRTMENEQMEDAFLNTGPPEASHDAEANQLDPMYSAGFVPNLQDCQTEEDHLRQAALQENDPVILTMPSMRGIPINEHSGHHIAIDAFPTLFPTGVADIAAERDAKVEMKDWALHLIKLKGGCFARHPRFRYWVLNTMMRQTA</sequence>
<accession>A0A0C3GJH7</accession>
<dbReference type="Proteomes" id="UP000054166">
    <property type="component" value="Unassembled WGS sequence"/>
</dbReference>
<keyword evidence="3" id="KW-1185">Reference proteome</keyword>
<evidence type="ECO:0000259" key="1">
    <source>
        <dbReference type="Pfam" id="PF20209"/>
    </source>
</evidence>
<dbReference type="AlphaFoldDB" id="A0A0C3GJH7"/>